<dbReference type="EMBL" id="LT795055">
    <property type="protein sequence ID" value="SJX61424.1"/>
    <property type="molecule type" value="Genomic_DNA"/>
</dbReference>
<dbReference type="AlphaFoldDB" id="A0A2N8U8M6"/>
<dbReference type="Proteomes" id="UP000239563">
    <property type="component" value="Chromosome II"/>
</dbReference>
<gene>
    <name evidence="2" type="ORF">SRS1_10480</name>
</gene>
<proteinExistence type="predicted"/>
<feature type="compositionally biased region" description="Polar residues" evidence="1">
    <location>
        <begin position="112"/>
        <end position="126"/>
    </location>
</feature>
<name>A0A2N8U8M6_9BASI</name>
<feature type="region of interest" description="Disordered" evidence="1">
    <location>
        <begin position="19"/>
        <end position="75"/>
    </location>
</feature>
<protein>
    <submittedName>
        <fullName evidence="2">Uncharacterized protein</fullName>
    </submittedName>
</protein>
<evidence type="ECO:0000256" key="1">
    <source>
        <dbReference type="SAM" id="MobiDB-lite"/>
    </source>
</evidence>
<evidence type="ECO:0000313" key="3">
    <source>
        <dbReference type="Proteomes" id="UP000239563"/>
    </source>
</evidence>
<reference evidence="2 3" key="1">
    <citation type="submission" date="2017-02" db="EMBL/GenBank/DDBJ databases">
        <authorList>
            <person name="Peterson S.W."/>
        </authorList>
    </citation>
    <scope>NUCLEOTIDE SEQUENCE [LARGE SCALE GENOMIC DNA]</scope>
    <source>
        <strain evidence="2 3">SRS1_H2-8</strain>
    </source>
</reference>
<evidence type="ECO:0000313" key="2">
    <source>
        <dbReference type="EMBL" id="SJX61424.1"/>
    </source>
</evidence>
<organism evidence="2 3">
    <name type="scientific">Sporisorium reilianum f. sp. reilianum</name>
    <dbReference type="NCBI Taxonomy" id="72559"/>
    <lineage>
        <taxon>Eukaryota</taxon>
        <taxon>Fungi</taxon>
        <taxon>Dikarya</taxon>
        <taxon>Basidiomycota</taxon>
        <taxon>Ustilaginomycotina</taxon>
        <taxon>Ustilaginomycetes</taxon>
        <taxon>Ustilaginales</taxon>
        <taxon>Ustilaginaceae</taxon>
        <taxon>Sporisorium</taxon>
    </lineage>
</organism>
<accession>A0A2N8U8M6</accession>
<feature type="region of interest" description="Disordered" evidence="1">
    <location>
        <begin position="112"/>
        <end position="132"/>
    </location>
</feature>
<feature type="compositionally biased region" description="Polar residues" evidence="1">
    <location>
        <begin position="19"/>
        <end position="30"/>
    </location>
</feature>
<sequence length="151" mass="16561">MLSFFRKTSKTQVMANANASETTLVSTKSQNTKKPKREYSFQPEFTGMGALGGMPSLGGLMFVEPPSPTESTSSTKRVLKMVPEQPFVSAPRASVVDARLDTVKERESFETYTTTVASPGSSTSSHEGAASYQRKLRKQHKSFFNNAFSMT</sequence>